<dbReference type="AlphaFoldDB" id="A0AA36BC69"/>
<evidence type="ECO:0000313" key="2">
    <source>
        <dbReference type="Proteomes" id="UP001162480"/>
    </source>
</evidence>
<accession>A0AA36BC69</accession>
<dbReference type="Proteomes" id="UP001162480">
    <property type="component" value="Chromosome 12"/>
</dbReference>
<protein>
    <submittedName>
        <fullName evidence="1">Uncharacterized protein</fullName>
    </submittedName>
</protein>
<organism evidence="1 2">
    <name type="scientific">Octopus vulgaris</name>
    <name type="common">Common octopus</name>
    <dbReference type="NCBI Taxonomy" id="6645"/>
    <lineage>
        <taxon>Eukaryota</taxon>
        <taxon>Metazoa</taxon>
        <taxon>Spiralia</taxon>
        <taxon>Lophotrochozoa</taxon>
        <taxon>Mollusca</taxon>
        <taxon>Cephalopoda</taxon>
        <taxon>Coleoidea</taxon>
        <taxon>Octopodiformes</taxon>
        <taxon>Octopoda</taxon>
        <taxon>Incirrata</taxon>
        <taxon>Octopodidae</taxon>
        <taxon>Octopus</taxon>
    </lineage>
</organism>
<proteinExistence type="predicted"/>
<evidence type="ECO:0000313" key="1">
    <source>
        <dbReference type="EMBL" id="CAI9731439.1"/>
    </source>
</evidence>
<gene>
    <name evidence="1" type="ORF">OCTVUL_1B004952</name>
</gene>
<dbReference type="EMBL" id="OX597825">
    <property type="protein sequence ID" value="CAI9731439.1"/>
    <property type="molecule type" value="Genomic_DNA"/>
</dbReference>
<sequence>MLQSTTRFLIVSPLSSLTDILRAEPKIFKNCKRWNSKQTSYPVREDDKMAESLTFRVKRHTSFYDSLESF</sequence>
<name>A0AA36BC69_OCTVU</name>
<keyword evidence="2" id="KW-1185">Reference proteome</keyword>
<reference evidence="1" key="1">
    <citation type="submission" date="2023-08" db="EMBL/GenBank/DDBJ databases">
        <authorList>
            <person name="Alioto T."/>
            <person name="Alioto T."/>
            <person name="Gomez Garrido J."/>
        </authorList>
    </citation>
    <scope>NUCLEOTIDE SEQUENCE</scope>
</reference>